<gene>
    <name evidence="1" type="ORF">EYF80_022497</name>
</gene>
<name>A0A4Z2HN22_9TELE</name>
<accession>A0A4Z2HN22</accession>
<evidence type="ECO:0000313" key="1">
    <source>
        <dbReference type="EMBL" id="TNN67248.1"/>
    </source>
</evidence>
<dbReference type="AlphaFoldDB" id="A0A4Z2HN22"/>
<evidence type="ECO:0000313" key="2">
    <source>
        <dbReference type="Proteomes" id="UP000314294"/>
    </source>
</evidence>
<protein>
    <submittedName>
        <fullName evidence="1">Uncharacterized protein</fullName>
    </submittedName>
</protein>
<dbReference type="EMBL" id="SRLO01000206">
    <property type="protein sequence ID" value="TNN67248.1"/>
    <property type="molecule type" value="Genomic_DNA"/>
</dbReference>
<sequence length="70" mass="7671">MIGNADSKVSCLLRGLPGVGRVPPACCRRRSEALAAVMWAGLLSAERLLWMKLPPPWGYCSVSRVEEEKT</sequence>
<organism evidence="1 2">
    <name type="scientific">Liparis tanakae</name>
    <name type="common">Tanaka's snailfish</name>
    <dbReference type="NCBI Taxonomy" id="230148"/>
    <lineage>
        <taxon>Eukaryota</taxon>
        <taxon>Metazoa</taxon>
        <taxon>Chordata</taxon>
        <taxon>Craniata</taxon>
        <taxon>Vertebrata</taxon>
        <taxon>Euteleostomi</taxon>
        <taxon>Actinopterygii</taxon>
        <taxon>Neopterygii</taxon>
        <taxon>Teleostei</taxon>
        <taxon>Neoteleostei</taxon>
        <taxon>Acanthomorphata</taxon>
        <taxon>Eupercaria</taxon>
        <taxon>Perciformes</taxon>
        <taxon>Cottioidei</taxon>
        <taxon>Cottales</taxon>
        <taxon>Liparidae</taxon>
        <taxon>Liparis</taxon>
    </lineage>
</organism>
<dbReference type="Proteomes" id="UP000314294">
    <property type="component" value="Unassembled WGS sequence"/>
</dbReference>
<reference evidence="1 2" key="1">
    <citation type="submission" date="2019-03" db="EMBL/GenBank/DDBJ databases">
        <title>First draft genome of Liparis tanakae, snailfish: a comprehensive survey of snailfish specific genes.</title>
        <authorList>
            <person name="Kim W."/>
            <person name="Song I."/>
            <person name="Jeong J.-H."/>
            <person name="Kim D."/>
            <person name="Kim S."/>
            <person name="Ryu S."/>
            <person name="Song J.Y."/>
            <person name="Lee S.K."/>
        </authorList>
    </citation>
    <scope>NUCLEOTIDE SEQUENCE [LARGE SCALE GENOMIC DNA]</scope>
    <source>
        <tissue evidence="1">Muscle</tissue>
    </source>
</reference>
<comment type="caution">
    <text evidence="1">The sequence shown here is derived from an EMBL/GenBank/DDBJ whole genome shotgun (WGS) entry which is preliminary data.</text>
</comment>
<keyword evidence="2" id="KW-1185">Reference proteome</keyword>
<proteinExistence type="predicted"/>